<keyword evidence="2" id="KW-1185">Reference proteome</keyword>
<evidence type="ECO:0000313" key="1">
    <source>
        <dbReference type="EMBL" id="KAH7934284.1"/>
    </source>
</evidence>
<proteinExistence type="predicted"/>
<reference evidence="1" key="1">
    <citation type="submission" date="2020-05" db="EMBL/GenBank/DDBJ databases">
        <title>Large-scale comparative analyses of tick genomes elucidate their genetic diversity and vector capacities.</title>
        <authorList>
            <person name="Jia N."/>
            <person name="Wang J."/>
            <person name="Shi W."/>
            <person name="Du L."/>
            <person name="Sun Y."/>
            <person name="Zhan W."/>
            <person name="Jiang J."/>
            <person name="Wang Q."/>
            <person name="Zhang B."/>
            <person name="Ji P."/>
            <person name="Sakyi L.B."/>
            <person name="Cui X."/>
            <person name="Yuan T."/>
            <person name="Jiang B."/>
            <person name="Yang W."/>
            <person name="Lam T.T.-Y."/>
            <person name="Chang Q."/>
            <person name="Ding S."/>
            <person name="Wang X."/>
            <person name="Zhu J."/>
            <person name="Ruan X."/>
            <person name="Zhao L."/>
            <person name="Wei J."/>
            <person name="Que T."/>
            <person name="Du C."/>
            <person name="Cheng J."/>
            <person name="Dai P."/>
            <person name="Han X."/>
            <person name="Huang E."/>
            <person name="Gao Y."/>
            <person name="Liu J."/>
            <person name="Shao H."/>
            <person name="Ye R."/>
            <person name="Li L."/>
            <person name="Wei W."/>
            <person name="Wang X."/>
            <person name="Wang C."/>
            <person name="Yang T."/>
            <person name="Huo Q."/>
            <person name="Li W."/>
            <person name="Guo W."/>
            <person name="Chen H."/>
            <person name="Zhou L."/>
            <person name="Ni X."/>
            <person name="Tian J."/>
            <person name="Zhou Y."/>
            <person name="Sheng Y."/>
            <person name="Liu T."/>
            <person name="Pan Y."/>
            <person name="Xia L."/>
            <person name="Li J."/>
            <person name="Zhao F."/>
            <person name="Cao W."/>
        </authorList>
    </citation>
    <scope>NUCLEOTIDE SEQUENCE</scope>
    <source>
        <strain evidence="1">Dsil-2018</strain>
    </source>
</reference>
<evidence type="ECO:0000313" key="2">
    <source>
        <dbReference type="Proteomes" id="UP000821865"/>
    </source>
</evidence>
<organism evidence="1 2">
    <name type="scientific">Dermacentor silvarum</name>
    <name type="common">Tick</name>
    <dbReference type="NCBI Taxonomy" id="543639"/>
    <lineage>
        <taxon>Eukaryota</taxon>
        <taxon>Metazoa</taxon>
        <taxon>Ecdysozoa</taxon>
        <taxon>Arthropoda</taxon>
        <taxon>Chelicerata</taxon>
        <taxon>Arachnida</taxon>
        <taxon>Acari</taxon>
        <taxon>Parasitiformes</taxon>
        <taxon>Ixodida</taxon>
        <taxon>Ixodoidea</taxon>
        <taxon>Ixodidae</taxon>
        <taxon>Rhipicephalinae</taxon>
        <taxon>Dermacentor</taxon>
    </lineage>
</organism>
<dbReference type="EMBL" id="CM023478">
    <property type="protein sequence ID" value="KAH7934284.1"/>
    <property type="molecule type" value="Genomic_DNA"/>
</dbReference>
<comment type="caution">
    <text evidence="1">The sequence shown here is derived from an EMBL/GenBank/DDBJ whole genome shotgun (WGS) entry which is preliminary data.</text>
</comment>
<protein>
    <submittedName>
        <fullName evidence="1">Uncharacterized protein</fullName>
    </submittedName>
</protein>
<gene>
    <name evidence="1" type="ORF">HPB49_024448</name>
</gene>
<dbReference type="Proteomes" id="UP000821865">
    <property type="component" value="Chromosome 9"/>
</dbReference>
<accession>A0ACB8C642</accession>
<name>A0ACB8C642_DERSI</name>
<sequence length="397" mass="44682">MVHAGDYPHYCPHCGKGLANNFKLKKHLRARHFQFKMEDYVDEEEQTPETPHSTLLCTAELLDFEGPGLITGVIELLSPKREPEEIVCAVDCSDGFLLTHIGSSEGDVGPCTIKSEVEEVDHAAEGSCGSSLVETPATEKPRKTQKVVSRGCQVSIATEKPQKMVSKACQTTRTTKKRKKAASEDEEEGEDNVITERVVFCCEECGETFPVAQQLHKHRQTTHWPKPEGKHQCSYCAYSSDNRNHITLHERVHTGESPFTCNVCKKGFSGAGAVKRHKRIHTNEKSYECDLCGQCFNVHSNMKRHRKMHTGDAEVHTCPDCGKTFAQKAHLQSHLRTHTGERPYQCSQCHQRFTELGSVRKHERMMHAGEYPHHCPNCGKGLANNFKLKKHVRACRV</sequence>